<accession>A0ABX7II22</accession>
<organism evidence="15 16">
    <name type="scientific">Arcanobacterium phocisimile</name>
    <dbReference type="NCBI Taxonomy" id="1302235"/>
    <lineage>
        <taxon>Bacteria</taxon>
        <taxon>Bacillati</taxon>
        <taxon>Actinomycetota</taxon>
        <taxon>Actinomycetes</taxon>
        <taxon>Actinomycetales</taxon>
        <taxon>Actinomycetaceae</taxon>
        <taxon>Arcanobacterium</taxon>
    </lineage>
</organism>
<evidence type="ECO:0000256" key="11">
    <source>
        <dbReference type="RuleBase" id="RU004136"/>
    </source>
</evidence>
<comment type="subcellular location">
    <subcellularLocation>
        <location evidence="10 11">Cytoplasm</location>
    </subcellularLocation>
</comment>
<keyword evidence="4 10" id="KW-0547">Nucleotide-binding</keyword>
<keyword evidence="7 10" id="KW-0573">Peptidoglycan synthesis</keyword>
<dbReference type="GO" id="GO:0016874">
    <property type="term" value="F:ligase activity"/>
    <property type="evidence" value="ECO:0007669"/>
    <property type="project" value="UniProtKB-KW"/>
</dbReference>
<evidence type="ECO:0000259" key="13">
    <source>
        <dbReference type="Pfam" id="PF02875"/>
    </source>
</evidence>
<comment type="function">
    <text evidence="10 11">Involved in cell wall formation. Catalyzes the final step in the synthesis of UDP-N-acetylmuramoyl-pentapeptide, the precursor of murein.</text>
</comment>
<evidence type="ECO:0000313" key="16">
    <source>
        <dbReference type="Proteomes" id="UP000602653"/>
    </source>
</evidence>
<keyword evidence="8 10" id="KW-0131">Cell cycle</keyword>
<dbReference type="Pfam" id="PF02875">
    <property type="entry name" value="Mur_ligase_C"/>
    <property type="match status" value="1"/>
</dbReference>
<name>A0ABX7II22_9ACTO</name>
<dbReference type="Gene3D" id="3.40.1190.10">
    <property type="entry name" value="Mur-like, catalytic domain"/>
    <property type="match status" value="1"/>
</dbReference>
<dbReference type="InterPro" id="IPR000713">
    <property type="entry name" value="Mur_ligase_N"/>
</dbReference>
<dbReference type="InterPro" id="IPR036565">
    <property type="entry name" value="Mur-like_cat_sf"/>
</dbReference>
<sequence>MITVSLQQVAHSVKGCLTAPADMAVREVNGVSTDNRRISAGDLFVAIAGERVDGNRFAHAAIEAGAAGVLTANPQQAIASGADPQALVTVDDPIRALGLLAHDQAAALRAGGAPDFRVVGVTGSVGKTTTKDLLAQLLAARGPVVAPPGSFNNELGLPLTVLQATKETATLVVEMGADHIGNIDYLTGIVQPDISVVLAVGRAHVGEFGGIDNIALAKSELVRGTRAGGVVVLNYDDERVRHMVHKAHGEVLFFSASGAYTEGVWASDIHTSDTGHASFVLHYGTQQAAVELGLVGEHHVANALAAASVAILLGSTVDQCAHILSHTHAGSPHRMDVWDRDKVTIIDDSYNANPDSMRAGLRALAHLGRGKRTIAVLGQMLELGESSVLEHHEVGRIVADLGIDILIGIGSGMEPTITQAREGGVHVYELPSVSEGIELLNTLMLADDVVLIKGSHGSGVWRLADALKEIDR</sequence>
<evidence type="ECO:0000256" key="6">
    <source>
        <dbReference type="ARBA" id="ARBA00022960"/>
    </source>
</evidence>
<evidence type="ECO:0000256" key="3">
    <source>
        <dbReference type="ARBA" id="ARBA00022618"/>
    </source>
</evidence>
<keyword evidence="16" id="KW-1185">Reference proteome</keyword>
<evidence type="ECO:0000256" key="10">
    <source>
        <dbReference type="HAMAP-Rule" id="MF_02019"/>
    </source>
</evidence>
<dbReference type="PANTHER" id="PTHR43024">
    <property type="entry name" value="UDP-N-ACETYLMURAMOYL-TRIPEPTIDE--D-ALANYL-D-ALANINE LIGASE"/>
    <property type="match status" value="1"/>
</dbReference>
<dbReference type="Gene3D" id="3.90.190.20">
    <property type="entry name" value="Mur ligase, C-terminal domain"/>
    <property type="match status" value="1"/>
</dbReference>
<dbReference type="Pfam" id="PF01225">
    <property type="entry name" value="Mur_ligase"/>
    <property type="match status" value="1"/>
</dbReference>
<evidence type="ECO:0000259" key="14">
    <source>
        <dbReference type="Pfam" id="PF08245"/>
    </source>
</evidence>
<dbReference type="InterPro" id="IPR035911">
    <property type="entry name" value="MurE/MurF_N"/>
</dbReference>
<evidence type="ECO:0000259" key="12">
    <source>
        <dbReference type="Pfam" id="PF01225"/>
    </source>
</evidence>
<evidence type="ECO:0000256" key="9">
    <source>
        <dbReference type="ARBA" id="ARBA00023316"/>
    </source>
</evidence>
<keyword evidence="3 10" id="KW-0132">Cell division</keyword>
<feature type="domain" description="Mur ligase C-terminal" evidence="13">
    <location>
        <begin position="333"/>
        <end position="455"/>
    </location>
</feature>
<dbReference type="HAMAP" id="MF_02019">
    <property type="entry name" value="MurF"/>
    <property type="match status" value="1"/>
</dbReference>
<dbReference type="InterPro" id="IPR005863">
    <property type="entry name" value="UDP-N-AcMur_synth"/>
</dbReference>
<keyword evidence="5 10" id="KW-0067">ATP-binding</keyword>
<dbReference type="EMBL" id="CP070228">
    <property type="protein sequence ID" value="QRV02771.1"/>
    <property type="molecule type" value="Genomic_DNA"/>
</dbReference>
<dbReference type="Proteomes" id="UP000602653">
    <property type="component" value="Chromosome"/>
</dbReference>
<gene>
    <name evidence="10" type="primary">murF</name>
    <name evidence="15" type="ORF">JTE88_03295</name>
</gene>
<dbReference type="NCBIfam" id="TIGR01143">
    <property type="entry name" value="murF"/>
    <property type="match status" value="1"/>
</dbReference>
<dbReference type="EC" id="6.3.2.10" evidence="10 11"/>
<feature type="domain" description="Mur ligase N-terminal catalytic" evidence="12">
    <location>
        <begin position="27"/>
        <end position="102"/>
    </location>
</feature>
<evidence type="ECO:0000256" key="5">
    <source>
        <dbReference type="ARBA" id="ARBA00022840"/>
    </source>
</evidence>
<dbReference type="InterPro" id="IPR013221">
    <property type="entry name" value="Mur_ligase_cen"/>
</dbReference>
<evidence type="ECO:0000256" key="2">
    <source>
        <dbReference type="ARBA" id="ARBA00022598"/>
    </source>
</evidence>
<dbReference type="InterPro" id="IPR051046">
    <property type="entry name" value="MurCDEF_CellWall_CoF430Synth"/>
</dbReference>
<keyword evidence="1 10" id="KW-0963">Cytoplasm</keyword>
<keyword evidence="6 10" id="KW-0133">Cell shape</keyword>
<dbReference type="SUPFAM" id="SSF53244">
    <property type="entry name" value="MurD-like peptide ligases, peptide-binding domain"/>
    <property type="match status" value="1"/>
</dbReference>
<dbReference type="InterPro" id="IPR036615">
    <property type="entry name" value="Mur_ligase_C_dom_sf"/>
</dbReference>
<feature type="binding site" evidence="10">
    <location>
        <begin position="123"/>
        <end position="129"/>
    </location>
    <ligand>
        <name>ATP</name>
        <dbReference type="ChEBI" id="CHEBI:30616"/>
    </ligand>
</feature>
<proteinExistence type="inferred from homology"/>
<dbReference type="Gene3D" id="3.40.1390.10">
    <property type="entry name" value="MurE/MurF, N-terminal domain"/>
    <property type="match status" value="1"/>
</dbReference>
<comment type="catalytic activity">
    <reaction evidence="10 11">
        <text>D-alanyl-D-alanine + UDP-N-acetyl-alpha-D-muramoyl-L-alanyl-gamma-D-glutamyl-meso-2,6-diaminopimelate + ATP = UDP-N-acetyl-alpha-D-muramoyl-L-alanyl-gamma-D-glutamyl-meso-2,6-diaminopimeloyl-D-alanyl-D-alanine + ADP + phosphate + H(+)</text>
        <dbReference type="Rhea" id="RHEA:28374"/>
        <dbReference type="ChEBI" id="CHEBI:15378"/>
        <dbReference type="ChEBI" id="CHEBI:30616"/>
        <dbReference type="ChEBI" id="CHEBI:43474"/>
        <dbReference type="ChEBI" id="CHEBI:57822"/>
        <dbReference type="ChEBI" id="CHEBI:61386"/>
        <dbReference type="ChEBI" id="CHEBI:83905"/>
        <dbReference type="ChEBI" id="CHEBI:456216"/>
        <dbReference type="EC" id="6.3.2.10"/>
    </reaction>
</comment>
<keyword evidence="9 10" id="KW-0961">Cell wall biogenesis/degradation</keyword>
<evidence type="ECO:0000256" key="1">
    <source>
        <dbReference type="ARBA" id="ARBA00022490"/>
    </source>
</evidence>
<feature type="domain" description="Mur ligase central" evidence="14">
    <location>
        <begin position="121"/>
        <end position="310"/>
    </location>
</feature>
<evidence type="ECO:0000256" key="8">
    <source>
        <dbReference type="ARBA" id="ARBA00023306"/>
    </source>
</evidence>
<evidence type="ECO:0000256" key="7">
    <source>
        <dbReference type="ARBA" id="ARBA00022984"/>
    </source>
</evidence>
<dbReference type="PANTHER" id="PTHR43024:SF1">
    <property type="entry name" value="UDP-N-ACETYLMURAMOYL-TRIPEPTIDE--D-ALANYL-D-ALANINE LIGASE"/>
    <property type="match status" value="1"/>
</dbReference>
<evidence type="ECO:0000313" key="15">
    <source>
        <dbReference type="EMBL" id="QRV02771.1"/>
    </source>
</evidence>
<dbReference type="SUPFAM" id="SSF63418">
    <property type="entry name" value="MurE/MurF N-terminal domain"/>
    <property type="match status" value="1"/>
</dbReference>
<protein>
    <recommendedName>
        <fullName evidence="10 11">UDP-N-acetylmuramoyl-tripeptide--D-alanyl-D-alanine ligase</fullName>
        <ecNumber evidence="10 11">6.3.2.10</ecNumber>
    </recommendedName>
    <alternativeName>
        <fullName evidence="10">D-alanyl-D-alanine-adding enzyme</fullName>
    </alternativeName>
</protein>
<evidence type="ECO:0000256" key="4">
    <source>
        <dbReference type="ARBA" id="ARBA00022741"/>
    </source>
</evidence>
<keyword evidence="2 10" id="KW-0436">Ligase</keyword>
<reference evidence="15 16" key="1">
    <citation type="submission" date="2021-02" db="EMBL/GenBank/DDBJ databases">
        <title>Complete Genome Sequence of Arcanobacterium phocisimile strain DSM 26142T from a harbour seal.</title>
        <authorList>
            <person name="Borowiak M."/>
            <person name="Alssahen M."/>
            <person name="Malorny B."/>
            <person name="Laemmler C."/>
            <person name="Siebert U."/>
            <person name="Ploetz M."/>
            <person name="Abdulmawjood A."/>
        </authorList>
    </citation>
    <scope>NUCLEOTIDE SEQUENCE [LARGE SCALE GENOMIC DNA]</scope>
    <source>
        <strain evidence="15 16">DSM 26142</strain>
    </source>
</reference>
<dbReference type="SUPFAM" id="SSF53623">
    <property type="entry name" value="MurD-like peptide ligases, catalytic domain"/>
    <property type="match status" value="1"/>
</dbReference>
<dbReference type="Pfam" id="PF08245">
    <property type="entry name" value="Mur_ligase_M"/>
    <property type="match status" value="1"/>
</dbReference>
<dbReference type="RefSeq" id="WP_204425360.1">
    <property type="nucleotide sequence ID" value="NZ_CP070228.1"/>
</dbReference>
<dbReference type="InterPro" id="IPR004101">
    <property type="entry name" value="Mur_ligase_C"/>
</dbReference>
<comment type="pathway">
    <text evidence="10 11">Cell wall biogenesis; peptidoglycan biosynthesis.</text>
</comment>
<comment type="similarity">
    <text evidence="10">Belongs to the MurCDEF family. MurF subfamily.</text>
</comment>